<dbReference type="InterPro" id="IPR015947">
    <property type="entry name" value="PUA-like_sf"/>
</dbReference>
<dbReference type="Pfam" id="PF04266">
    <property type="entry name" value="ASCH"/>
    <property type="match status" value="1"/>
</dbReference>
<dbReference type="InterPro" id="IPR009326">
    <property type="entry name" value="DUF984"/>
</dbReference>
<feature type="domain" description="ASCH" evidence="1">
    <location>
        <begin position="14"/>
        <end position="134"/>
    </location>
</feature>
<name>A0A1Y2SPY4_9GAMM</name>
<evidence type="ECO:0000313" key="2">
    <source>
        <dbReference type="EMBL" id="OTA20129.1"/>
    </source>
</evidence>
<dbReference type="AlphaFoldDB" id="A0A1Y2SPY4"/>
<accession>A0A1Y2SPY4</accession>
<evidence type="ECO:0000259" key="1">
    <source>
        <dbReference type="SMART" id="SM01022"/>
    </source>
</evidence>
<dbReference type="PANTHER" id="PTHR39203:SF1">
    <property type="entry name" value="CYTOPLASMIC PROTEIN"/>
    <property type="match status" value="1"/>
</dbReference>
<dbReference type="PANTHER" id="PTHR39203">
    <property type="entry name" value="CYTOPLASMIC PROTEIN-RELATED"/>
    <property type="match status" value="1"/>
</dbReference>
<reference evidence="2 3" key="1">
    <citation type="submission" date="2017-01" db="EMBL/GenBank/DDBJ databases">
        <title>Deconstructing symbiosis and pathogenesis requirements using a combined genomic-metabolomic approach.</title>
        <authorList>
            <person name="Tobias N.J."/>
            <person name="Wolff H."/>
            <person name="Djahanschiri B."/>
            <person name="Ebersberger I."/>
            <person name="Bode H.B."/>
        </authorList>
    </citation>
    <scope>NUCLEOTIDE SEQUENCE [LARGE SCALE GENOMIC DNA]</scope>
    <source>
        <strain evidence="2 3">DSM 4764</strain>
    </source>
</reference>
<dbReference type="EMBL" id="MUBK01000012">
    <property type="protein sequence ID" value="OTA20129.1"/>
    <property type="molecule type" value="Genomic_DNA"/>
</dbReference>
<dbReference type="SUPFAM" id="SSF88697">
    <property type="entry name" value="PUA domain-like"/>
    <property type="match status" value="1"/>
</dbReference>
<dbReference type="InterPro" id="IPR007374">
    <property type="entry name" value="ASCH_domain"/>
</dbReference>
<dbReference type="STRING" id="40578.Xbed_01845"/>
<comment type="caution">
    <text evidence="2">The sequence shown here is derived from an EMBL/GenBank/DDBJ whole genome shotgun (WGS) entry which is preliminary data.</text>
</comment>
<protein>
    <submittedName>
        <fullName evidence="2">ASCH domain-containing protein</fullName>
    </submittedName>
</protein>
<dbReference type="SMART" id="SM01022">
    <property type="entry name" value="ASCH"/>
    <property type="match status" value="1"/>
</dbReference>
<gene>
    <name evidence="2" type="ORF">Xbed_01845</name>
</gene>
<keyword evidence="3" id="KW-1185">Reference proteome</keyword>
<dbReference type="PIRSF" id="PIRSF021320">
    <property type="entry name" value="DUF984"/>
    <property type="match status" value="1"/>
</dbReference>
<dbReference type="CDD" id="cd06553">
    <property type="entry name" value="ASCH_Ef3133_like"/>
    <property type="match status" value="1"/>
</dbReference>
<evidence type="ECO:0000313" key="3">
    <source>
        <dbReference type="Proteomes" id="UP000194204"/>
    </source>
</evidence>
<organism evidence="2 3">
    <name type="scientific">Xenorhabdus beddingii</name>
    <dbReference type="NCBI Taxonomy" id="40578"/>
    <lineage>
        <taxon>Bacteria</taxon>
        <taxon>Pseudomonadati</taxon>
        <taxon>Pseudomonadota</taxon>
        <taxon>Gammaproteobacteria</taxon>
        <taxon>Enterobacterales</taxon>
        <taxon>Morganellaceae</taxon>
        <taxon>Xenorhabdus</taxon>
    </lineage>
</organism>
<dbReference type="Gene3D" id="3.10.400.10">
    <property type="entry name" value="Sulfate adenylyltransferase"/>
    <property type="match status" value="1"/>
</dbReference>
<dbReference type="Proteomes" id="UP000194204">
    <property type="component" value="Unassembled WGS sequence"/>
</dbReference>
<proteinExistence type="predicted"/>
<sequence length="138" mass="15899">MELMKDKYPKAERWVFGDSPAMNDELAELVAKGIKTATTCSFNLYDSDESEGDKITVGNHYIVFDSKERPICVVRVIAMHLMQFSEMTTELAWKEGEGDRSLLHWQAEHQRFFGRMGVFSPDMEIIVIEFKTVDFPPN</sequence>